<reference evidence="2 3" key="1">
    <citation type="submission" date="2019-03" db="EMBL/GenBank/DDBJ databases">
        <title>Single cell metagenomics reveals metabolic interactions within the superorganism composed of flagellate Streblomastix strix and complex community of Bacteroidetes bacteria on its surface.</title>
        <authorList>
            <person name="Treitli S.C."/>
            <person name="Kolisko M."/>
            <person name="Husnik F."/>
            <person name="Keeling P."/>
            <person name="Hampl V."/>
        </authorList>
    </citation>
    <scope>NUCLEOTIDE SEQUENCE [LARGE SCALE GENOMIC DNA]</scope>
    <source>
        <strain evidence="2">ST1C</strain>
    </source>
</reference>
<organism evidence="2 3">
    <name type="scientific">Streblomastix strix</name>
    <dbReference type="NCBI Taxonomy" id="222440"/>
    <lineage>
        <taxon>Eukaryota</taxon>
        <taxon>Metamonada</taxon>
        <taxon>Preaxostyla</taxon>
        <taxon>Oxymonadida</taxon>
        <taxon>Streblomastigidae</taxon>
        <taxon>Streblomastix</taxon>
    </lineage>
</organism>
<evidence type="ECO:0000313" key="3">
    <source>
        <dbReference type="Proteomes" id="UP000324800"/>
    </source>
</evidence>
<comment type="caution">
    <text evidence="2">The sequence shown here is derived from an EMBL/GenBank/DDBJ whole genome shotgun (WGS) entry which is preliminary data.</text>
</comment>
<gene>
    <name evidence="2" type="ORF">EZS28_023074</name>
</gene>
<dbReference type="EMBL" id="SNRW01007345">
    <property type="protein sequence ID" value="KAA6381400.1"/>
    <property type="molecule type" value="Genomic_DNA"/>
</dbReference>
<evidence type="ECO:0000256" key="1">
    <source>
        <dbReference type="SAM" id="MobiDB-lite"/>
    </source>
</evidence>
<protein>
    <submittedName>
        <fullName evidence="2">Uncharacterized protein</fullName>
    </submittedName>
</protein>
<feature type="compositionally biased region" description="Polar residues" evidence="1">
    <location>
        <begin position="36"/>
        <end position="64"/>
    </location>
</feature>
<sequence length="78" mass="7688">MVDGCNDKNASGADGKAKTQVANVDASTKAKFISPQPANKNGKKTTGSTNATSQLSTNPSTTAAAGQLVAASTCSGKD</sequence>
<evidence type="ECO:0000313" key="2">
    <source>
        <dbReference type="EMBL" id="KAA6381400.1"/>
    </source>
</evidence>
<accession>A0A5J4VFN0</accession>
<name>A0A5J4VFN0_9EUKA</name>
<dbReference type="AlphaFoldDB" id="A0A5J4VFN0"/>
<dbReference type="Proteomes" id="UP000324800">
    <property type="component" value="Unassembled WGS sequence"/>
</dbReference>
<feature type="region of interest" description="Disordered" evidence="1">
    <location>
        <begin position="1"/>
        <end position="64"/>
    </location>
</feature>
<proteinExistence type="predicted"/>